<dbReference type="AlphaFoldDB" id="G7KES7"/>
<dbReference type="PaxDb" id="3880-AES94134"/>
<keyword evidence="3" id="KW-1185">Reference proteome</keyword>
<gene>
    <name evidence="1" type="ordered locus">MTR_5g011110</name>
</gene>
<dbReference type="EnsemblPlants" id="AES94134">
    <property type="protein sequence ID" value="AES94134"/>
    <property type="gene ID" value="MTR_5g011110"/>
</dbReference>
<reference evidence="1 3" key="1">
    <citation type="journal article" date="2011" name="Nature">
        <title>The Medicago genome provides insight into the evolution of rhizobial symbioses.</title>
        <authorList>
            <person name="Young N.D."/>
            <person name="Debelle F."/>
            <person name="Oldroyd G.E."/>
            <person name="Geurts R."/>
            <person name="Cannon S.B."/>
            <person name="Udvardi M.K."/>
            <person name="Benedito V.A."/>
            <person name="Mayer K.F."/>
            <person name="Gouzy J."/>
            <person name="Schoof H."/>
            <person name="Van de Peer Y."/>
            <person name="Proost S."/>
            <person name="Cook D.R."/>
            <person name="Meyers B.C."/>
            <person name="Spannagl M."/>
            <person name="Cheung F."/>
            <person name="De Mita S."/>
            <person name="Krishnakumar V."/>
            <person name="Gundlach H."/>
            <person name="Zhou S."/>
            <person name="Mudge J."/>
            <person name="Bharti A.K."/>
            <person name="Murray J.D."/>
            <person name="Naoumkina M.A."/>
            <person name="Rosen B."/>
            <person name="Silverstein K.A."/>
            <person name="Tang H."/>
            <person name="Rombauts S."/>
            <person name="Zhao P.X."/>
            <person name="Zhou P."/>
            <person name="Barbe V."/>
            <person name="Bardou P."/>
            <person name="Bechner M."/>
            <person name="Bellec A."/>
            <person name="Berger A."/>
            <person name="Berges H."/>
            <person name="Bidwell S."/>
            <person name="Bisseling T."/>
            <person name="Choisne N."/>
            <person name="Couloux A."/>
            <person name="Denny R."/>
            <person name="Deshpande S."/>
            <person name="Dai X."/>
            <person name="Doyle J.J."/>
            <person name="Dudez A.M."/>
            <person name="Farmer A.D."/>
            <person name="Fouteau S."/>
            <person name="Franken C."/>
            <person name="Gibelin C."/>
            <person name="Gish J."/>
            <person name="Goldstein S."/>
            <person name="Gonzalez A.J."/>
            <person name="Green P.J."/>
            <person name="Hallab A."/>
            <person name="Hartog M."/>
            <person name="Hua A."/>
            <person name="Humphray S.J."/>
            <person name="Jeong D.H."/>
            <person name="Jing Y."/>
            <person name="Jocker A."/>
            <person name="Kenton S.M."/>
            <person name="Kim D.J."/>
            <person name="Klee K."/>
            <person name="Lai H."/>
            <person name="Lang C."/>
            <person name="Lin S."/>
            <person name="Macmil S.L."/>
            <person name="Magdelenat G."/>
            <person name="Matthews L."/>
            <person name="McCorrison J."/>
            <person name="Monaghan E.L."/>
            <person name="Mun J.H."/>
            <person name="Najar F.Z."/>
            <person name="Nicholson C."/>
            <person name="Noirot C."/>
            <person name="O'Bleness M."/>
            <person name="Paule C.R."/>
            <person name="Poulain J."/>
            <person name="Prion F."/>
            <person name="Qin B."/>
            <person name="Qu C."/>
            <person name="Retzel E.F."/>
            <person name="Riddle C."/>
            <person name="Sallet E."/>
            <person name="Samain S."/>
            <person name="Samson N."/>
            <person name="Sanders I."/>
            <person name="Saurat O."/>
            <person name="Scarpelli C."/>
            <person name="Schiex T."/>
            <person name="Segurens B."/>
            <person name="Severin A.J."/>
            <person name="Sherrier D.J."/>
            <person name="Shi R."/>
            <person name="Sims S."/>
            <person name="Singer S.R."/>
            <person name="Sinharoy S."/>
            <person name="Sterck L."/>
            <person name="Viollet A."/>
            <person name="Wang B.B."/>
            <person name="Wang K."/>
            <person name="Wang M."/>
            <person name="Wang X."/>
            <person name="Warfsmann J."/>
            <person name="Weissenbach J."/>
            <person name="White D.D."/>
            <person name="White J.D."/>
            <person name="Wiley G.B."/>
            <person name="Wincker P."/>
            <person name="Xing Y."/>
            <person name="Yang L."/>
            <person name="Yao Z."/>
            <person name="Ying F."/>
            <person name="Zhai J."/>
            <person name="Zhou L."/>
            <person name="Zuber A."/>
            <person name="Denarie J."/>
            <person name="Dixon R.A."/>
            <person name="May G.D."/>
            <person name="Schwartz D.C."/>
            <person name="Rogers J."/>
            <person name="Quetier F."/>
            <person name="Town C.D."/>
            <person name="Roe B.A."/>
        </authorList>
    </citation>
    <scope>NUCLEOTIDE SEQUENCE [LARGE SCALE GENOMIC DNA]</scope>
    <source>
        <strain evidence="1">A17</strain>
        <strain evidence="2 3">cv. Jemalong A17</strain>
    </source>
</reference>
<dbReference type="EMBL" id="CM001221">
    <property type="protein sequence ID" value="AES94134.1"/>
    <property type="molecule type" value="Genomic_DNA"/>
</dbReference>
<reference evidence="2" key="3">
    <citation type="submission" date="2015-04" db="UniProtKB">
        <authorList>
            <consortium name="EnsemblPlants"/>
        </authorList>
    </citation>
    <scope>IDENTIFICATION</scope>
    <source>
        <strain evidence="2">cv. Jemalong A17</strain>
    </source>
</reference>
<evidence type="ECO:0000313" key="2">
    <source>
        <dbReference type="EnsemblPlants" id="AES94134"/>
    </source>
</evidence>
<name>G7KES7_MEDTR</name>
<dbReference type="Proteomes" id="UP000002051">
    <property type="component" value="Chromosome 5"/>
</dbReference>
<sequence>MSLAVSKYKKGALTLFNTTDTATALDFTSVLTRKGPFRCDHTSTNAPDPIRTPQLIASTLPSWEIKIPFDPVRGCSSTYIIRLLRSLRLSKFAL</sequence>
<reference evidence="1 3" key="2">
    <citation type="journal article" date="2014" name="BMC Genomics">
        <title>An improved genome release (version Mt4.0) for the model legume Medicago truncatula.</title>
        <authorList>
            <person name="Tang H."/>
            <person name="Krishnakumar V."/>
            <person name="Bidwell S."/>
            <person name="Rosen B."/>
            <person name="Chan A."/>
            <person name="Zhou S."/>
            <person name="Gentzbittel L."/>
            <person name="Childs K.L."/>
            <person name="Yandell M."/>
            <person name="Gundlach H."/>
            <person name="Mayer K.F."/>
            <person name="Schwartz D.C."/>
            <person name="Town C.D."/>
        </authorList>
    </citation>
    <scope>GENOME REANNOTATION</scope>
    <source>
        <strain evidence="2 3">cv. Jemalong A17</strain>
    </source>
</reference>
<protein>
    <submittedName>
        <fullName evidence="1 2">Uncharacterized protein</fullName>
    </submittedName>
</protein>
<evidence type="ECO:0000313" key="3">
    <source>
        <dbReference type="Proteomes" id="UP000002051"/>
    </source>
</evidence>
<organism evidence="1 3">
    <name type="scientific">Medicago truncatula</name>
    <name type="common">Barrel medic</name>
    <name type="synonym">Medicago tribuloides</name>
    <dbReference type="NCBI Taxonomy" id="3880"/>
    <lineage>
        <taxon>Eukaryota</taxon>
        <taxon>Viridiplantae</taxon>
        <taxon>Streptophyta</taxon>
        <taxon>Embryophyta</taxon>
        <taxon>Tracheophyta</taxon>
        <taxon>Spermatophyta</taxon>
        <taxon>Magnoliopsida</taxon>
        <taxon>eudicotyledons</taxon>
        <taxon>Gunneridae</taxon>
        <taxon>Pentapetalae</taxon>
        <taxon>rosids</taxon>
        <taxon>fabids</taxon>
        <taxon>Fabales</taxon>
        <taxon>Fabaceae</taxon>
        <taxon>Papilionoideae</taxon>
        <taxon>50 kb inversion clade</taxon>
        <taxon>NPAAA clade</taxon>
        <taxon>Hologalegina</taxon>
        <taxon>IRL clade</taxon>
        <taxon>Trifolieae</taxon>
        <taxon>Medicago</taxon>
    </lineage>
</organism>
<accession>G7KES7</accession>
<evidence type="ECO:0000313" key="1">
    <source>
        <dbReference type="EMBL" id="AES94134.1"/>
    </source>
</evidence>
<dbReference type="HOGENOM" id="CLU_2389537_0_0_1"/>
<proteinExistence type="predicted"/>